<comment type="subcellular location">
    <subcellularLocation>
        <location evidence="1 11">Mitochondrion inner membrane</location>
        <topology evidence="1 11">Single-pass membrane protein</topology>
    </subcellularLocation>
</comment>
<keyword evidence="13" id="KW-1185">Reference proteome</keyword>
<comment type="subunit">
    <text evidence="11">Component of the TIM23 complex.</text>
</comment>
<dbReference type="FunFam" id="3.10.450.320:FF:000002">
    <property type="entry name" value="Mitochondrial import inner membrane translocase subunit tim21"/>
    <property type="match status" value="1"/>
</dbReference>
<name>A0A8H6L9Y0_9LECA</name>
<gene>
    <name evidence="12" type="ORF">HO173_000740</name>
</gene>
<evidence type="ECO:0000256" key="1">
    <source>
        <dbReference type="ARBA" id="ARBA00004434"/>
    </source>
</evidence>
<comment type="caution">
    <text evidence="12">The sequence shown here is derived from an EMBL/GenBank/DDBJ whole genome shotgun (WGS) entry which is preliminary data.</text>
</comment>
<dbReference type="InterPro" id="IPR038552">
    <property type="entry name" value="Tim21_IMS_sf"/>
</dbReference>
<evidence type="ECO:0000256" key="4">
    <source>
        <dbReference type="ARBA" id="ARBA00022692"/>
    </source>
</evidence>
<dbReference type="InterPro" id="IPR013261">
    <property type="entry name" value="Tim21"/>
</dbReference>
<dbReference type="PANTHER" id="PTHR13032:SF6">
    <property type="entry name" value="MITOCHONDRIAL IMPORT INNER MEMBRANE TRANSLOCASE SUBUNIT TIM21"/>
    <property type="match status" value="1"/>
</dbReference>
<dbReference type="Pfam" id="PF08294">
    <property type="entry name" value="TIM21"/>
    <property type="match status" value="1"/>
</dbReference>
<dbReference type="RefSeq" id="XP_037170195.1">
    <property type="nucleotide sequence ID" value="XM_037302688.1"/>
</dbReference>
<organism evidence="12 13">
    <name type="scientific">Letharia columbiana</name>
    <dbReference type="NCBI Taxonomy" id="112416"/>
    <lineage>
        <taxon>Eukaryota</taxon>
        <taxon>Fungi</taxon>
        <taxon>Dikarya</taxon>
        <taxon>Ascomycota</taxon>
        <taxon>Pezizomycotina</taxon>
        <taxon>Lecanoromycetes</taxon>
        <taxon>OSLEUM clade</taxon>
        <taxon>Lecanoromycetidae</taxon>
        <taxon>Lecanorales</taxon>
        <taxon>Lecanorineae</taxon>
        <taxon>Parmeliaceae</taxon>
        <taxon>Letharia</taxon>
    </lineage>
</organism>
<evidence type="ECO:0000256" key="3">
    <source>
        <dbReference type="ARBA" id="ARBA00020726"/>
    </source>
</evidence>
<evidence type="ECO:0000256" key="5">
    <source>
        <dbReference type="ARBA" id="ARBA00022792"/>
    </source>
</evidence>
<dbReference type="GeneID" id="59282418"/>
<evidence type="ECO:0000256" key="10">
    <source>
        <dbReference type="ARBA" id="ARBA00060204"/>
    </source>
</evidence>
<keyword evidence="11" id="KW-0813">Transport</keyword>
<evidence type="ECO:0000256" key="6">
    <source>
        <dbReference type="ARBA" id="ARBA00022946"/>
    </source>
</evidence>
<dbReference type="GO" id="GO:0030150">
    <property type="term" value="P:protein import into mitochondrial matrix"/>
    <property type="evidence" value="ECO:0007669"/>
    <property type="project" value="UniProtKB-UniRule"/>
</dbReference>
<dbReference type="GO" id="GO:0005744">
    <property type="term" value="C:TIM23 mitochondrial import inner membrane translocase complex"/>
    <property type="evidence" value="ECO:0007669"/>
    <property type="project" value="UniProtKB-UniRule"/>
</dbReference>
<keyword evidence="11" id="KW-0653">Protein transport</keyword>
<feature type="transmembrane region" description="Helical" evidence="11">
    <location>
        <begin position="88"/>
        <end position="109"/>
    </location>
</feature>
<comment type="function">
    <text evidence="10">Essential component of the TIM23 complex, a complex that mediates the translocation of transit peptide-containing proteins across the mitochondrial inner membrane. Required to keep the TOM and the TIM23 complexes in close contact. At some point, it is released from the TOM23 complex to allow protein translocation into the mitochondrial matrix.</text>
</comment>
<dbReference type="EMBL" id="JACCJC010000002">
    <property type="protein sequence ID" value="KAF6240947.1"/>
    <property type="molecule type" value="Genomic_DNA"/>
</dbReference>
<dbReference type="Gene3D" id="3.10.450.320">
    <property type="entry name" value="Mitochondrial import inner membrane translocase subunit Tim21"/>
    <property type="match status" value="1"/>
</dbReference>
<evidence type="ECO:0000256" key="9">
    <source>
        <dbReference type="ARBA" id="ARBA00023136"/>
    </source>
</evidence>
<accession>A0A8H6L9Y0</accession>
<dbReference type="OrthoDB" id="436405at2759"/>
<keyword evidence="5 11" id="KW-0999">Mitochondrion inner membrane</keyword>
<dbReference type="Proteomes" id="UP000578531">
    <property type="component" value="Unassembled WGS sequence"/>
</dbReference>
<evidence type="ECO:0000256" key="11">
    <source>
        <dbReference type="RuleBase" id="RU367142"/>
    </source>
</evidence>
<evidence type="ECO:0000256" key="7">
    <source>
        <dbReference type="ARBA" id="ARBA00022989"/>
    </source>
</evidence>
<keyword evidence="9 11" id="KW-0472">Membrane</keyword>
<keyword evidence="4 11" id="KW-0812">Transmembrane</keyword>
<evidence type="ECO:0000313" key="13">
    <source>
        <dbReference type="Proteomes" id="UP000578531"/>
    </source>
</evidence>
<dbReference type="PANTHER" id="PTHR13032">
    <property type="entry name" value="MITOCHONDRIAL IMPORT INNER MEMBRANE TRANSLOCASE SUBUNIT TIM21"/>
    <property type="match status" value="1"/>
</dbReference>
<reference evidence="12 13" key="1">
    <citation type="journal article" date="2020" name="Genomics">
        <title>Complete, high-quality genomes from long-read metagenomic sequencing of two wolf lichen thalli reveals enigmatic genome architecture.</title>
        <authorList>
            <person name="McKenzie S.K."/>
            <person name="Walston R.F."/>
            <person name="Allen J.L."/>
        </authorList>
    </citation>
    <scope>NUCLEOTIDE SEQUENCE [LARGE SCALE GENOMIC DNA]</scope>
    <source>
        <strain evidence="12">WasteWater2</strain>
    </source>
</reference>
<evidence type="ECO:0000256" key="8">
    <source>
        <dbReference type="ARBA" id="ARBA00023128"/>
    </source>
</evidence>
<comment type="similarity">
    <text evidence="2 11">Belongs to the TIM21 family.</text>
</comment>
<keyword evidence="7 11" id="KW-1133">Transmembrane helix</keyword>
<keyword evidence="11" id="KW-0811">Translocation</keyword>
<keyword evidence="8 11" id="KW-0496">Mitochondrion</keyword>
<sequence>MMERRIVFGARFGAAVAAKSQQQLLSSRIVGRRCLPFAIHRCYATSNTLAGTPKPSSRKQVTIGNDDGRVPWGQLSAGEKAARTTQQAFNFGVILAGAVGLAAVSYYLYIDVFSSDSKTRHFNRAVDRIRVDPRALNLLGSGQTIRAFGEPTASKWSRNRPIASNTYTDRTGIEHFQMHFNVVGSERSGIVNLHLVKGPGSDWDYRVFALDVPGQPRLYLEGGDATAEQKKPGFKMLGVQWR</sequence>
<evidence type="ECO:0000256" key="2">
    <source>
        <dbReference type="ARBA" id="ARBA00010867"/>
    </source>
</evidence>
<keyword evidence="6" id="KW-0809">Transit peptide</keyword>
<evidence type="ECO:0000313" key="12">
    <source>
        <dbReference type="EMBL" id="KAF6240947.1"/>
    </source>
</evidence>
<dbReference type="AlphaFoldDB" id="A0A8H6L9Y0"/>
<proteinExistence type="inferred from homology"/>
<protein>
    <recommendedName>
        <fullName evidence="3 11">Mitochondrial import inner membrane translocase subunit Tim21</fullName>
    </recommendedName>
</protein>